<dbReference type="Pfam" id="PF13556">
    <property type="entry name" value="HTH_30"/>
    <property type="match status" value="1"/>
</dbReference>
<dbReference type="Pfam" id="PF07905">
    <property type="entry name" value="PucR"/>
    <property type="match status" value="1"/>
</dbReference>
<keyword evidence="4" id="KW-1185">Reference proteome</keyword>
<protein>
    <submittedName>
        <fullName evidence="3">PucR family transcriptional regulator ligand-binding domain-containing protein</fullName>
    </submittedName>
</protein>
<dbReference type="InterPro" id="IPR042070">
    <property type="entry name" value="PucR_C-HTH_sf"/>
</dbReference>
<comment type="caution">
    <text evidence="3">The sequence shown here is derived from an EMBL/GenBank/DDBJ whole genome shotgun (WGS) entry which is preliminary data.</text>
</comment>
<dbReference type="EMBL" id="JAQGLA010000009">
    <property type="protein sequence ID" value="MDA3625472.1"/>
    <property type="molecule type" value="Genomic_DNA"/>
</dbReference>
<evidence type="ECO:0000259" key="2">
    <source>
        <dbReference type="Pfam" id="PF13556"/>
    </source>
</evidence>
<proteinExistence type="predicted"/>
<gene>
    <name evidence="3" type="ORF">OU415_08490</name>
</gene>
<dbReference type="PANTHER" id="PTHR33744">
    <property type="entry name" value="CARBOHYDRATE DIACID REGULATOR"/>
    <property type="match status" value="1"/>
</dbReference>
<dbReference type="RefSeq" id="WP_270948050.1">
    <property type="nucleotide sequence ID" value="NZ_JAQGLA010000009.1"/>
</dbReference>
<dbReference type="Proteomes" id="UP001210380">
    <property type="component" value="Unassembled WGS sequence"/>
</dbReference>
<dbReference type="InterPro" id="IPR012914">
    <property type="entry name" value="PucR_dom"/>
</dbReference>
<feature type="domain" description="PucR C-terminal helix-turn-helix" evidence="2">
    <location>
        <begin position="438"/>
        <end position="496"/>
    </location>
</feature>
<reference evidence="3 4" key="1">
    <citation type="submission" date="2022-11" db="EMBL/GenBank/DDBJ databases">
        <title>Draft genome sequence of Saccharopolyspora sp. WRP15-2 isolated from rhizosphere soils of wild rice in Thailand.</title>
        <authorList>
            <person name="Duangmal K."/>
            <person name="Kammanee S."/>
            <person name="Muangham S."/>
        </authorList>
    </citation>
    <scope>NUCLEOTIDE SEQUENCE [LARGE SCALE GENOMIC DNA]</scope>
    <source>
        <strain evidence="3 4">WRP15-2</strain>
    </source>
</reference>
<accession>A0ABT4UWM5</accession>
<name>A0ABT4UWM5_9PSEU</name>
<dbReference type="InterPro" id="IPR025736">
    <property type="entry name" value="PucR_C-HTH_dom"/>
</dbReference>
<feature type="domain" description="Purine catabolism PurC-like" evidence="1">
    <location>
        <begin position="12"/>
        <end position="130"/>
    </location>
</feature>
<evidence type="ECO:0000313" key="3">
    <source>
        <dbReference type="EMBL" id="MDA3625472.1"/>
    </source>
</evidence>
<dbReference type="InterPro" id="IPR051448">
    <property type="entry name" value="CdaR-like_regulators"/>
</dbReference>
<dbReference type="Gene3D" id="1.10.10.2840">
    <property type="entry name" value="PucR C-terminal helix-turn-helix domain"/>
    <property type="match status" value="1"/>
</dbReference>
<dbReference type="PANTHER" id="PTHR33744:SF1">
    <property type="entry name" value="DNA-BINDING TRANSCRIPTIONAL ACTIVATOR ADER"/>
    <property type="match status" value="1"/>
</dbReference>
<organism evidence="3 4">
    <name type="scientific">Saccharopolyspora oryzae</name>
    <dbReference type="NCBI Taxonomy" id="2997343"/>
    <lineage>
        <taxon>Bacteria</taxon>
        <taxon>Bacillati</taxon>
        <taxon>Actinomycetota</taxon>
        <taxon>Actinomycetes</taxon>
        <taxon>Pseudonocardiales</taxon>
        <taxon>Pseudonocardiaceae</taxon>
        <taxon>Saccharopolyspora</taxon>
    </lineage>
</organism>
<sequence>MASAARALTVADVVALDGLHLSVAHAGSRMDAVVDAPHVVELCSPGPWLDGGELVMTTGALLGHDVRAWSQYFDELVEGGVVALVVGLGPQVPFDEVPEVLVELARERDLPLLTAPATTSFVCITRAIIAAQVESERLVLQESSAMQVRLTGIVSRGGNIDDLLEEWRQSTGEGAGVLDRVGRVLGKNSGLEAEVLEAVSAKVREEPPGLGDRLCLSGEDSGAEIVVSPFSGEATVRGYAVRTCSRLPKAELAVPTLLSLLALEFERRWFLDEPTRRRRAQVFANLLAVDDDGRARALLRGLGVEARELRGIAVEADSDTHAEVLLDDLAVVLGTPLLRHRGRLVECLAVGEPQRILQDYGLKVPVGIGTAVSPGGASRTMRQAASALETSRRTGSPIEFVDGVAHEFLLKVADTDYLSAFAGAVLAPIEATGNGEVLLRTLHAWLIERRSVEACAERMGVHRHTVRNRIHRITQLTGRSLESVDAQTELWLALKARGFRED</sequence>
<evidence type="ECO:0000313" key="4">
    <source>
        <dbReference type="Proteomes" id="UP001210380"/>
    </source>
</evidence>
<evidence type="ECO:0000259" key="1">
    <source>
        <dbReference type="Pfam" id="PF07905"/>
    </source>
</evidence>